<evidence type="ECO:0000256" key="1">
    <source>
        <dbReference type="SAM" id="Phobius"/>
    </source>
</evidence>
<sequence>MPEKNRFSLLLSLGAAVLIVSGGIAFYWLLWQRSRFPGDTLLTAQLIPQDALVVASISTDAAQWQQLQQYGTPETKVALDKNFKQLQEELIKANDYNYPEDIEPWLGETVMVAYLPDVAPEVKAGKIVLPQKQKTFLPDLIVVPIEDPSQAQQLLAKAKSQKAKSGQERTYKGIKIIEFSNSDSQNYSATMLENFLVVTNHPQIMERVINTYKGKPSVAATPDYQEKFNQIKVSKPFAQIYWNMPALSKAAATNSQREFSPQNLLAGRQRQGIVTKVSLESEGMRWRSISWLQPESTQKYRLENRNSSLSKFLPANTLSVLSGGNLAQLWQDYTAGADTNPLLPRQLTNLNAGLKATLGLDLEQDLLPWTKGEFSLALIPALQETIATEDNQLSPPLGAGVVLMVKTSDRSVAEATFEKLDQVIANRYEFSVEPTELDGQPVVNWTSPLGGITVTHGWLENDLAFLTLGAPIVETIIPQPQGILTQAPLFQRTVPTNPKPNNGQFFLDVERTINSGKLNLPKLTPPQQIWVKAIGAIGLTVAISDERTTKFELFVKLKKNHQTDATPKPKPSESLSP</sequence>
<gene>
    <name evidence="2" type="ORF">F6J89_16130</name>
</gene>
<dbReference type="EMBL" id="JAAHFQ010000310">
    <property type="protein sequence ID" value="NER29115.1"/>
    <property type="molecule type" value="Genomic_DNA"/>
</dbReference>
<comment type="caution">
    <text evidence="2">The sequence shown here is derived from an EMBL/GenBank/DDBJ whole genome shotgun (WGS) entry which is preliminary data.</text>
</comment>
<organism evidence="2">
    <name type="scientific">Symploca sp. SIO1C4</name>
    <dbReference type="NCBI Taxonomy" id="2607765"/>
    <lineage>
        <taxon>Bacteria</taxon>
        <taxon>Bacillati</taxon>
        <taxon>Cyanobacteriota</taxon>
        <taxon>Cyanophyceae</taxon>
        <taxon>Coleofasciculales</taxon>
        <taxon>Coleofasciculaceae</taxon>
        <taxon>Symploca</taxon>
    </lineage>
</organism>
<keyword evidence="1" id="KW-1133">Transmembrane helix</keyword>
<dbReference type="AlphaFoldDB" id="A0A6B3NDY2"/>
<evidence type="ECO:0000313" key="2">
    <source>
        <dbReference type="EMBL" id="NER29115.1"/>
    </source>
</evidence>
<keyword evidence="1" id="KW-0472">Membrane</keyword>
<accession>A0A6B3NDY2</accession>
<reference evidence="2" key="1">
    <citation type="submission" date="2019-11" db="EMBL/GenBank/DDBJ databases">
        <title>Genomic insights into an expanded diversity of filamentous marine cyanobacteria reveals the extraordinary biosynthetic potential of Moorea and Okeania.</title>
        <authorList>
            <person name="Ferreira Leao T."/>
            <person name="Wang M."/>
            <person name="Moss N."/>
            <person name="Da Silva R."/>
            <person name="Sanders J."/>
            <person name="Nurk S."/>
            <person name="Gurevich A."/>
            <person name="Humphrey G."/>
            <person name="Reher R."/>
            <person name="Zhu Q."/>
            <person name="Belda-Ferre P."/>
            <person name="Glukhov E."/>
            <person name="Rex R."/>
            <person name="Dorrestein P.C."/>
            <person name="Knight R."/>
            <person name="Pevzner P."/>
            <person name="Gerwick W.H."/>
            <person name="Gerwick L."/>
        </authorList>
    </citation>
    <scope>NUCLEOTIDE SEQUENCE</scope>
    <source>
        <strain evidence="2">SIO1C4</strain>
    </source>
</reference>
<proteinExistence type="predicted"/>
<keyword evidence="1" id="KW-0812">Transmembrane</keyword>
<feature type="transmembrane region" description="Helical" evidence="1">
    <location>
        <begin position="7"/>
        <end position="31"/>
    </location>
</feature>
<dbReference type="InterPro" id="IPR021787">
    <property type="entry name" value="DUF3352"/>
</dbReference>
<protein>
    <submittedName>
        <fullName evidence="2">DUF3352 domain-containing protein</fullName>
    </submittedName>
</protein>
<dbReference type="Pfam" id="PF11832">
    <property type="entry name" value="DUF3352"/>
    <property type="match status" value="1"/>
</dbReference>
<name>A0A6B3NDY2_9CYAN</name>